<feature type="transmembrane region" description="Helical" evidence="8">
    <location>
        <begin position="481"/>
        <end position="498"/>
    </location>
</feature>
<feature type="transmembrane region" description="Helical" evidence="8">
    <location>
        <begin position="411"/>
        <end position="430"/>
    </location>
</feature>
<feature type="transmembrane region" description="Helical" evidence="8">
    <location>
        <begin position="366"/>
        <end position="390"/>
    </location>
</feature>
<sequence length="527" mass="56793">MAKAPQTLSAPALVVKHKGLLTFALMLATVMQVLDTTIANVALPHMAASLNAAQNEITWILTSYIVASAIATPLTGWFSDRIGQKQLFIVSVIGFTAASLLCGIATSLGEMVLFRIVQGICGAFIAPLAQTIMLNINPRERMGQAMAVYGAGIMIGPIIGPTLGGWLTESFNWRWVFLVNLPVGILAVFMLFTQMPKIDIKIRPFDFFGFGMLAVAVGALQLMLDRGAEVGWFEAMETWVYLGLIIAGLWVFVVHCMTAEHPFVDLKMFKDLNFVMGLLFIFLIGITLFSGLALLPPLLQNLMGYPVIYTGVVMAPRGVATMLSMVVVGRLVGKFDSRILVLFGTGLMAYSLYMMTGFTLGMDSTLIVWSGAIQGFGMGFVFVPLTTLAFATIENKYRTDATSIFSLVRNMGQGVGISLVTAVLASMIQVNHAELGARLTATSGAVMNLVPSLLTGAPQIVAQINGLVSQQAAMLSYLDDFQLMMWVSLATVPVILLLRGNKARPASNAPKKSAEELALERAHAMAE</sequence>
<feature type="transmembrane region" description="Helical" evidence="8">
    <location>
        <begin position="57"/>
        <end position="75"/>
    </location>
</feature>
<keyword evidence="6 8" id="KW-1133">Transmembrane helix</keyword>
<dbReference type="GO" id="GO:0022857">
    <property type="term" value="F:transmembrane transporter activity"/>
    <property type="evidence" value="ECO:0007669"/>
    <property type="project" value="InterPro"/>
</dbReference>
<feature type="transmembrane region" description="Helical" evidence="8">
    <location>
        <begin position="173"/>
        <end position="193"/>
    </location>
</feature>
<proteinExistence type="inferred from homology"/>
<feature type="transmembrane region" description="Helical" evidence="8">
    <location>
        <begin position="307"/>
        <end position="328"/>
    </location>
</feature>
<dbReference type="Proteomes" id="UP000782610">
    <property type="component" value="Unassembled WGS sequence"/>
</dbReference>
<evidence type="ECO:0000256" key="4">
    <source>
        <dbReference type="ARBA" id="ARBA00022475"/>
    </source>
</evidence>
<gene>
    <name evidence="10" type="ORF">HY834_03040</name>
</gene>
<feature type="transmembrane region" description="Helical" evidence="8">
    <location>
        <begin position="146"/>
        <end position="167"/>
    </location>
</feature>
<feature type="transmembrane region" description="Helical" evidence="8">
    <location>
        <begin position="272"/>
        <end position="295"/>
    </location>
</feature>
<keyword evidence="4" id="KW-1003">Cell membrane</keyword>
<feature type="transmembrane region" description="Helical" evidence="8">
    <location>
        <begin position="340"/>
        <end position="360"/>
    </location>
</feature>
<protein>
    <submittedName>
        <fullName evidence="10">DHA2 family efflux MFS transporter permease subunit</fullName>
    </submittedName>
</protein>
<reference evidence="10" key="1">
    <citation type="submission" date="2020-07" db="EMBL/GenBank/DDBJ databases">
        <title>Huge and variable diversity of episymbiotic CPR bacteria and DPANN archaea in groundwater ecosystems.</title>
        <authorList>
            <person name="He C.Y."/>
            <person name="Keren R."/>
            <person name="Whittaker M."/>
            <person name="Farag I.F."/>
            <person name="Doudna J."/>
            <person name="Cate J.H.D."/>
            <person name="Banfield J.F."/>
        </authorList>
    </citation>
    <scope>NUCLEOTIDE SEQUENCE</scope>
    <source>
        <strain evidence="10">NC_groundwater_1586_Pr3_B-0.1um_66_15</strain>
    </source>
</reference>
<dbReference type="InterPro" id="IPR011701">
    <property type="entry name" value="MFS"/>
</dbReference>
<evidence type="ECO:0000256" key="7">
    <source>
        <dbReference type="ARBA" id="ARBA00023136"/>
    </source>
</evidence>
<dbReference type="GO" id="GO:0005886">
    <property type="term" value="C:plasma membrane"/>
    <property type="evidence" value="ECO:0007669"/>
    <property type="project" value="UniProtKB-SubCell"/>
</dbReference>
<dbReference type="EMBL" id="JACRAF010000009">
    <property type="protein sequence ID" value="MBI4920700.1"/>
    <property type="molecule type" value="Genomic_DNA"/>
</dbReference>
<dbReference type="AlphaFoldDB" id="A0A933L099"/>
<feature type="domain" description="Major facilitator superfamily (MFS) profile" evidence="9">
    <location>
        <begin position="21"/>
        <end position="460"/>
    </location>
</feature>
<dbReference type="PROSITE" id="PS50850">
    <property type="entry name" value="MFS"/>
    <property type="match status" value="1"/>
</dbReference>
<accession>A0A933L099</accession>
<keyword evidence="7 8" id="KW-0472">Membrane</keyword>
<dbReference type="PANTHER" id="PTHR42718">
    <property type="entry name" value="MAJOR FACILITATOR SUPERFAMILY MULTIDRUG TRANSPORTER MFSC"/>
    <property type="match status" value="1"/>
</dbReference>
<dbReference type="InterPro" id="IPR004638">
    <property type="entry name" value="EmrB-like"/>
</dbReference>
<feature type="transmembrane region" description="Helical" evidence="8">
    <location>
        <begin position="87"/>
        <end position="106"/>
    </location>
</feature>
<comment type="caution">
    <text evidence="10">The sequence shown here is derived from an EMBL/GenBank/DDBJ whole genome shotgun (WGS) entry which is preliminary data.</text>
</comment>
<organism evidence="10 11">
    <name type="scientific">Devosia nanyangense</name>
    <dbReference type="NCBI Taxonomy" id="1228055"/>
    <lineage>
        <taxon>Bacteria</taxon>
        <taxon>Pseudomonadati</taxon>
        <taxon>Pseudomonadota</taxon>
        <taxon>Alphaproteobacteria</taxon>
        <taxon>Hyphomicrobiales</taxon>
        <taxon>Devosiaceae</taxon>
        <taxon>Devosia</taxon>
    </lineage>
</organism>
<evidence type="ECO:0000259" key="9">
    <source>
        <dbReference type="PROSITE" id="PS50850"/>
    </source>
</evidence>
<dbReference type="Gene3D" id="1.20.1250.20">
    <property type="entry name" value="MFS general substrate transporter like domains"/>
    <property type="match status" value="1"/>
</dbReference>
<feature type="transmembrane region" description="Helical" evidence="8">
    <location>
        <begin position="239"/>
        <end position="260"/>
    </location>
</feature>
<comment type="subcellular location">
    <subcellularLocation>
        <location evidence="1">Cell membrane</location>
        <topology evidence="1">Multi-pass membrane protein</topology>
    </subcellularLocation>
</comment>
<dbReference type="SUPFAM" id="SSF103473">
    <property type="entry name" value="MFS general substrate transporter"/>
    <property type="match status" value="1"/>
</dbReference>
<evidence type="ECO:0000256" key="1">
    <source>
        <dbReference type="ARBA" id="ARBA00004651"/>
    </source>
</evidence>
<feature type="transmembrane region" description="Helical" evidence="8">
    <location>
        <begin position="112"/>
        <end position="134"/>
    </location>
</feature>
<evidence type="ECO:0000313" key="11">
    <source>
        <dbReference type="Proteomes" id="UP000782610"/>
    </source>
</evidence>
<evidence type="ECO:0000313" key="10">
    <source>
        <dbReference type="EMBL" id="MBI4920700.1"/>
    </source>
</evidence>
<feature type="transmembrane region" description="Helical" evidence="8">
    <location>
        <begin position="205"/>
        <end position="224"/>
    </location>
</feature>
<dbReference type="Gene3D" id="1.20.1720.10">
    <property type="entry name" value="Multidrug resistance protein D"/>
    <property type="match status" value="1"/>
</dbReference>
<dbReference type="InterPro" id="IPR020846">
    <property type="entry name" value="MFS_dom"/>
</dbReference>
<dbReference type="NCBIfam" id="TIGR00711">
    <property type="entry name" value="efflux_EmrB"/>
    <property type="match status" value="1"/>
</dbReference>
<dbReference type="InterPro" id="IPR036259">
    <property type="entry name" value="MFS_trans_sf"/>
</dbReference>
<dbReference type="PANTHER" id="PTHR42718:SF9">
    <property type="entry name" value="MAJOR FACILITATOR SUPERFAMILY MULTIDRUG TRANSPORTER MFSC"/>
    <property type="match status" value="1"/>
</dbReference>
<feature type="transmembrane region" description="Helical" evidence="8">
    <location>
        <begin position="20"/>
        <end position="45"/>
    </location>
</feature>
<dbReference type="PRINTS" id="PR01036">
    <property type="entry name" value="TCRTETB"/>
</dbReference>
<evidence type="ECO:0000256" key="3">
    <source>
        <dbReference type="ARBA" id="ARBA00022448"/>
    </source>
</evidence>
<evidence type="ECO:0000256" key="2">
    <source>
        <dbReference type="ARBA" id="ARBA00008537"/>
    </source>
</evidence>
<evidence type="ECO:0000256" key="8">
    <source>
        <dbReference type="SAM" id="Phobius"/>
    </source>
</evidence>
<evidence type="ECO:0000256" key="5">
    <source>
        <dbReference type="ARBA" id="ARBA00022692"/>
    </source>
</evidence>
<name>A0A933L099_9HYPH</name>
<keyword evidence="3" id="KW-0813">Transport</keyword>
<dbReference type="CDD" id="cd17503">
    <property type="entry name" value="MFS_LmrB_MDR_like"/>
    <property type="match status" value="1"/>
</dbReference>
<keyword evidence="5 8" id="KW-0812">Transmembrane</keyword>
<comment type="similarity">
    <text evidence="2">Belongs to the major facilitator superfamily. EmrB family.</text>
</comment>
<dbReference type="Pfam" id="PF07690">
    <property type="entry name" value="MFS_1"/>
    <property type="match status" value="1"/>
</dbReference>
<evidence type="ECO:0000256" key="6">
    <source>
        <dbReference type="ARBA" id="ARBA00022989"/>
    </source>
</evidence>